<dbReference type="EMBL" id="JAESWC010000018">
    <property type="protein sequence ID" value="MBL4937944.1"/>
    <property type="molecule type" value="Genomic_DNA"/>
</dbReference>
<reference evidence="2 3" key="1">
    <citation type="submission" date="2021-01" db="EMBL/GenBank/DDBJ databases">
        <title>Genome public.</title>
        <authorList>
            <person name="Liu C."/>
            <person name="Sun Q."/>
        </authorList>
    </citation>
    <scope>NUCLEOTIDE SEQUENCE [LARGE SCALE GENOMIC DNA]</scope>
    <source>
        <strain evidence="2 3">YIM B02515</strain>
    </source>
</reference>
<proteinExistence type="predicted"/>
<name>A0ABS1TEZ5_9CLOT</name>
<dbReference type="InterPro" id="IPR003425">
    <property type="entry name" value="CCB3/YggT"/>
</dbReference>
<accession>A0ABS1TEZ5</accession>
<keyword evidence="1" id="KW-0812">Transmembrane</keyword>
<keyword evidence="3" id="KW-1185">Reference proteome</keyword>
<keyword evidence="1" id="KW-0472">Membrane</keyword>
<feature type="transmembrane region" description="Helical" evidence="1">
    <location>
        <begin position="12"/>
        <end position="31"/>
    </location>
</feature>
<keyword evidence="1" id="KW-1133">Transmembrane helix</keyword>
<protein>
    <submittedName>
        <fullName evidence="2">YggT family protein</fullName>
    </submittedName>
</protein>
<dbReference type="Pfam" id="PF02325">
    <property type="entry name" value="CCB3_YggT"/>
    <property type="match status" value="1"/>
</dbReference>
<dbReference type="Proteomes" id="UP000632377">
    <property type="component" value="Unassembled WGS sequence"/>
</dbReference>
<comment type="caution">
    <text evidence="2">The sequence shown here is derived from an EMBL/GenBank/DDBJ whole genome shotgun (WGS) entry which is preliminary data.</text>
</comment>
<gene>
    <name evidence="2" type="ORF">JK636_19730</name>
</gene>
<evidence type="ECO:0000256" key="1">
    <source>
        <dbReference type="SAM" id="Phobius"/>
    </source>
</evidence>
<sequence length="92" mass="10656">MMSNTIINAVNILFNLLEYAIFIDVILSWFLRGRTNAFVDILHIFTEPFMAPARRLQEKLFPSMMLDFSPIIAYFVLVILRVVVISIVGMIF</sequence>
<feature type="transmembrane region" description="Helical" evidence="1">
    <location>
        <begin position="71"/>
        <end position="91"/>
    </location>
</feature>
<evidence type="ECO:0000313" key="2">
    <source>
        <dbReference type="EMBL" id="MBL4937944.1"/>
    </source>
</evidence>
<evidence type="ECO:0000313" key="3">
    <source>
        <dbReference type="Proteomes" id="UP000632377"/>
    </source>
</evidence>
<organism evidence="2 3">
    <name type="scientific">Clostridium rhizosphaerae</name>
    <dbReference type="NCBI Taxonomy" id="2803861"/>
    <lineage>
        <taxon>Bacteria</taxon>
        <taxon>Bacillati</taxon>
        <taxon>Bacillota</taxon>
        <taxon>Clostridia</taxon>
        <taxon>Eubacteriales</taxon>
        <taxon>Clostridiaceae</taxon>
        <taxon>Clostridium</taxon>
    </lineage>
</organism>